<evidence type="ECO:0000256" key="1">
    <source>
        <dbReference type="SAM" id="Phobius"/>
    </source>
</evidence>
<proteinExistence type="predicted"/>
<dbReference type="RefSeq" id="WP_118093490.1">
    <property type="nucleotide sequence ID" value="NZ_QSIQ01000027.1"/>
</dbReference>
<keyword evidence="1" id="KW-0472">Membrane</keyword>
<keyword evidence="1" id="KW-1133">Transmembrane helix</keyword>
<sequence>MELLQIDSLPNKKKSCSIQITEEQFLIQGDFYYLVNKEFHRAETRKGSCSAKEYLGLSAMRKRSPKKTLRFLILAVILEFFDTLAGKIEDIFFFADTDWTSYFVNTAVILCVVMGFVAFFSKKKVIEISFLSKRFCVDEDLFSEEDINKMNHILLKLR</sequence>
<dbReference type="Proteomes" id="UP000266391">
    <property type="component" value="Unassembled WGS sequence"/>
</dbReference>
<keyword evidence="1" id="KW-0812">Transmembrane</keyword>
<evidence type="ECO:0000313" key="3">
    <source>
        <dbReference type="Proteomes" id="UP000266391"/>
    </source>
</evidence>
<organism evidence="2 3">
    <name type="scientific">Roseburia inulinivorans</name>
    <dbReference type="NCBI Taxonomy" id="360807"/>
    <lineage>
        <taxon>Bacteria</taxon>
        <taxon>Bacillati</taxon>
        <taxon>Bacillota</taxon>
        <taxon>Clostridia</taxon>
        <taxon>Lachnospirales</taxon>
        <taxon>Lachnospiraceae</taxon>
        <taxon>Roseburia</taxon>
    </lineage>
</organism>
<protein>
    <submittedName>
        <fullName evidence="2">Uncharacterized protein</fullName>
    </submittedName>
</protein>
<dbReference type="EMBL" id="QSIQ01000027">
    <property type="protein sequence ID" value="RHD00326.1"/>
    <property type="molecule type" value="Genomic_DNA"/>
</dbReference>
<feature type="transmembrane region" description="Helical" evidence="1">
    <location>
        <begin position="100"/>
        <end position="120"/>
    </location>
</feature>
<feature type="transmembrane region" description="Helical" evidence="1">
    <location>
        <begin position="69"/>
        <end position="88"/>
    </location>
</feature>
<name>A0A396AAI2_9FIRM</name>
<dbReference type="AlphaFoldDB" id="A0A396AAI2"/>
<comment type="caution">
    <text evidence="2">The sequence shown here is derived from an EMBL/GenBank/DDBJ whole genome shotgun (WGS) entry which is preliminary data.</text>
</comment>
<evidence type="ECO:0000313" key="2">
    <source>
        <dbReference type="EMBL" id="RHD00326.1"/>
    </source>
</evidence>
<gene>
    <name evidence="2" type="ORF">DW813_13770</name>
</gene>
<reference evidence="2 3" key="1">
    <citation type="submission" date="2018-08" db="EMBL/GenBank/DDBJ databases">
        <title>A genome reference for cultivated species of the human gut microbiota.</title>
        <authorList>
            <person name="Zou Y."/>
            <person name="Xue W."/>
            <person name="Luo G."/>
        </authorList>
    </citation>
    <scope>NUCLEOTIDE SEQUENCE [LARGE SCALE GENOMIC DNA]</scope>
    <source>
        <strain evidence="2 3">AM32-8LB</strain>
    </source>
</reference>
<accession>A0A396AAI2</accession>